<feature type="transmembrane region" description="Helical" evidence="1">
    <location>
        <begin position="84"/>
        <end position="104"/>
    </location>
</feature>
<dbReference type="STRING" id="553469.SAMN04487947_4022"/>
<proteinExistence type="predicted"/>
<keyword evidence="1" id="KW-1133">Transmembrane helix</keyword>
<organism evidence="3 4">
    <name type="scientific">Halogeometricum rufum</name>
    <dbReference type="NCBI Taxonomy" id="553469"/>
    <lineage>
        <taxon>Archaea</taxon>
        <taxon>Methanobacteriati</taxon>
        <taxon>Methanobacteriota</taxon>
        <taxon>Stenosarchaea group</taxon>
        <taxon>Halobacteria</taxon>
        <taxon>Halobacteriales</taxon>
        <taxon>Haloferacaceae</taxon>
        <taxon>Halogeometricum</taxon>
    </lineage>
</organism>
<evidence type="ECO:0000256" key="1">
    <source>
        <dbReference type="SAM" id="Phobius"/>
    </source>
</evidence>
<reference evidence="4" key="1">
    <citation type="submission" date="2016-10" db="EMBL/GenBank/DDBJ databases">
        <authorList>
            <person name="Varghese N."/>
            <person name="Submissions S."/>
        </authorList>
    </citation>
    <scope>NUCLEOTIDE SEQUENCE [LARGE SCALE GENOMIC DNA]</scope>
    <source>
        <strain evidence="4">CGMCC 1.7736</strain>
    </source>
</reference>
<keyword evidence="1" id="KW-0472">Membrane</keyword>
<dbReference type="Pfam" id="PF26496">
    <property type="entry name" value="DUF8163"/>
    <property type="match status" value="1"/>
</dbReference>
<feature type="transmembrane region" description="Helical" evidence="1">
    <location>
        <begin position="46"/>
        <end position="72"/>
    </location>
</feature>
<gene>
    <name evidence="3" type="ORF">SAMN04487947_4022</name>
</gene>
<feature type="domain" description="DUF8163" evidence="2">
    <location>
        <begin position="24"/>
        <end position="165"/>
    </location>
</feature>
<feature type="transmembrane region" description="Helical" evidence="1">
    <location>
        <begin position="110"/>
        <end position="128"/>
    </location>
</feature>
<keyword evidence="1" id="KW-0812">Transmembrane</keyword>
<dbReference type="InterPro" id="IPR058477">
    <property type="entry name" value="DUF8163"/>
</dbReference>
<dbReference type="EMBL" id="FOYT01000006">
    <property type="protein sequence ID" value="SFR73770.1"/>
    <property type="molecule type" value="Genomic_DNA"/>
</dbReference>
<dbReference type="Proteomes" id="UP000198531">
    <property type="component" value="Unassembled WGS sequence"/>
</dbReference>
<dbReference type="RefSeq" id="WP_089811021.1">
    <property type="nucleotide sequence ID" value="NZ_FOYT01000006.1"/>
</dbReference>
<evidence type="ECO:0000259" key="2">
    <source>
        <dbReference type="Pfam" id="PF26496"/>
    </source>
</evidence>
<evidence type="ECO:0000313" key="3">
    <source>
        <dbReference type="EMBL" id="SFR73770.1"/>
    </source>
</evidence>
<keyword evidence="4" id="KW-1185">Reference proteome</keyword>
<name>A0A1I6J5H2_9EURY</name>
<sequence length="168" mass="16822">MSGAVRSLLGRGTEPGSAARTTVALELVGVAAAATALVLFGGELSLVAAAALVFVWVVLPVEYALAAGHVALVTVSPDLTGLRLVVGVQAGLGVLLVGALWTATASPTAAVGWVVAYAGLAGGIWYVAAEGGVWLSVALLWVVLAVGAYGLHRHELVTLGLTDGERNT</sequence>
<feature type="transmembrane region" description="Helical" evidence="1">
    <location>
        <begin position="133"/>
        <end position="151"/>
    </location>
</feature>
<feature type="transmembrane region" description="Helical" evidence="1">
    <location>
        <begin position="21"/>
        <end position="40"/>
    </location>
</feature>
<evidence type="ECO:0000313" key="4">
    <source>
        <dbReference type="Proteomes" id="UP000198531"/>
    </source>
</evidence>
<protein>
    <recommendedName>
        <fullName evidence="2">DUF8163 domain-containing protein</fullName>
    </recommendedName>
</protein>
<dbReference type="AlphaFoldDB" id="A0A1I6J5H2"/>
<accession>A0A1I6J5H2</accession>